<evidence type="ECO:0000313" key="1">
    <source>
        <dbReference type="EMBL" id="MDM8145022.1"/>
    </source>
</evidence>
<proteinExistence type="predicted"/>
<keyword evidence="2" id="KW-1185">Reference proteome</keyword>
<reference evidence="2" key="2">
    <citation type="submission" date="2023-07" db="EMBL/GenBank/DDBJ databases">
        <title>Identification and characterization of horizontal gene transfer across gut microbiota members of farm animals based on homology search.</title>
        <authorList>
            <person name="Schwarzerova J."/>
            <person name="Nykrynova M."/>
            <person name="Jureckova K."/>
            <person name="Cejkova D."/>
            <person name="Rychlik I."/>
        </authorList>
    </citation>
    <scope>NUCLEOTIDE SEQUENCE [LARGE SCALE GENOMIC DNA]</scope>
    <source>
        <strain evidence="2">ET4</strain>
    </source>
</reference>
<protein>
    <recommendedName>
        <fullName evidence="3">Outer membrane protein beta-barrel domain-containing protein</fullName>
    </recommendedName>
</protein>
<evidence type="ECO:0008006" key="3">
    <source>
        <dbReference type="Google" id="ProtNLM"/>
    </source>
</evidence>
<reference evidence="1 2" key="1">
    <citation type="submission" date="2023-06" db="EMBL/GenBank/DDBJ databases">
        <authorList>
            <person name="Zeman M."/>
            <person name="Kubasova T."/>
            <person name="Jahodarova E."/>
            <person name="Nykrynova M."/>
            <person name="Rychlik I."/>
        </authorList>
    </citation>
    <scope>NUCLEOTIDE SEQUENCE [LARGE SCALE GENOMIC DNA]</scope>
    <source>
        <strain evidence="1 2">ET4</strain>
    </source>
</reference>
<accession>A0ABT7U3B4</accession>
<dbReference type="EMBL" id="JAUDCF010000005">
    <property type="protein sequence ID" value="MDM8145022.1"/>
    <property type="molecule type" value="Genomic_DNA"/>
</dbReference>
<name>A0ABT7U3B4_9BACE</name>
<gene>
    <name evidence="1" type="ORF">QUW02_03610</name>
</gene>
<sequence>MVNIKIITTLFFVLGITLNAFSQGFVFGKVQDAFLKTPLPEAKVSLLLAADSTVVIDSIPIKKKYKEDGTVREAEFSIKMERKTCNYLIRARLVGYEDGYLPLSIDGNEEGFWMMDDPLELHRVWQVNLNEVTVMATKVKMYYKGDTLVYDATAFKLPDGSMLDDLIRQMPGVTMNDNGEIFVNGRKIDELQLGSRSFMRGNSKVMLENLPYYTVKDVKVYEQETDLNRAANTQLEKKKFVMDVNLKPEYQRGYIANVEAAGGTEERWLGRAFLLSFTKNTRYTLSANSNNVNESRHIGSSDHWIPDAVPKSLLTTHSVASEIDYQTIDKNVQENLRVDFTSTRNKGEMMKHSELFLPENPLQTIHQNSLTKENLLKIGNRFKYIKPKSFLFESEVVLNYKSYSGNSSMLTEQYVDTLITRQRNIGFNDGKTWAAKVYARIAPTLKKRGIWDQYFRFTTHWEYTSDENQHAQHFHVKDFINPSSVDSYNSNDYSMRKIAVQTPIWYALPRGMDFMDIEVAPSYNREKKHDWLYHPDTLMLPSQIDMLQAVTDRTNSYDSELQSLGGFIRLHYSRSQILPSTNKMPKMDVNFLDFYMELKPAYERLHYQRGLLDTLATRKTLRFNPWLDINLYVKKNYFRPVTIRISYYESNTALINQIDFHDDATPLVVRLGNPNLKPWFAQSSISATYKDLRAPGHNYTLSARYNYVHNNVSQSVSFNPLTGVYTYRPENIHGTYNIEAGTSIFYTLDNNRHWTVENKFDGNFTHGLDHVMLSGETESHVNAVNTLTLHDGAYIQYNKGALNIRATGDITWRHSEGKMRDFETLNVTDFKYGLSARYTIPKLKTTISADGNMYSRRGYGSAELNTDDFVLNASISQPFLKGKLIARIEAFDILHQLSSTQYQVNAQGRIETWYRSLPHYFMAHLVYHFNKNPRKK</sequence>
<dbReference type="Proteomes" id="UP001228403">
    <property type="component" value="Unassembled WGS sequence"/>
</dbReference>
<organism evidence="1 2">
    <name type="scientific">Bacteroides eggerthii</name>
    <dbReference type="NCBI Taxonomy" id="28111"/>
    <lineage>
        <taxon>Bacteria</taxon>
        <taxon>Pseudomonadati</taxon>
        <taxon>Bacteroidota</taxon>
        <taxon>Bacteroidia</taxon>
        <taxon>Bacteroidales</taxon>
        <taxon>Bacteroidaceae</taxon>
        <taxon>Bacteroides</taxon>
    </lineage>
</organism>
<dbReference type="SUPFAM" id="SSF56935">
    <property type="entry name" value="Porins"/>
    <property type="match status" value="1"/>
</dbReference>
<evidence type="ECO:0000313" key="2">
    <source>
        <dbReference type="Proteomes" id="UP001228403"/>
    </source>
</evidence>
<comment type="caution">
    <text evidence="1">The sequence shown here is derived from an EMBL/GenBank/DDBJ whole genome shotgun (WGS) entry which is preliminary data.</text>
</comment>